<keyword evidence="5" id="KW-0413">Isomerase</keyword>
<evidence type="ECO:0000259" key="7">
    <source>
        <dbReference type="PROSITE" id="PS51332"/>
    </source>
</evidence>
<evidence type="ECO:0000313" key="9">
    <source>
        <dbReference type="Proteomes" id="UP000178425"/>
    </source>
</evidence>
<dbReference type="InterPro" id="IPR016176">
    <property type="entry name" value="Cbl-dep_enz_cat"/>
</dbReference>
<accession>A0A1F5WQ80</accession>
<dbReference type="AlphaFoldDB" id="A0A1F5WQ80"/>
<dbReference type="InterPro" id="IPR006098">
    <property type="entry name" value="MMCoA_mutase_a_cat"/>
</dbReference>
<dbReference type="NCBIfam" id="TIGR00640">
    <property type="entry name" value="acid_CoA_mut_C"/>
    <property type="match status" value="1"/>
</dbReference>
<comment type="cofactor">
    <cofactor evidence="1">
        <name>adenosylcob(III)alamin</name>
        <dbReference type="ChEBI" id="CHEBI:18408"/>
    </cofactor>
</comment>
<dbReference type="Pfam" id="PF02310">
    <property type="entry name" value="B12-binding"/>
    <property type="match status" value="1"/>
</dbReference>
<organism evidence="8 9">
    <name type="scientific">Candidatus Giovannonibacteria bacterium RIFCSPHIGHO2_02_43_13</name>
    <dbReference type="NCBI Taxonomy" id="1798330"/>
    <lineage>
        <taxon>Bacteria</taxon>
        <taxon>Candidatus Giovannoniibacteriota</taxon>
    </lineage>
</organism>
<gene>
    <name evidence="8" type="ORF">A2W54_03510</name>
</gene>
<dbReference type="Gene3D" id="3.40.50.280">
    <property type="entry name" value="Cobalamin-binding domain"/>
    <property type="match status" value="1"/>
</dbReference>
<protein>
    <recommendedName>
        <fullName evidence="7">B12-binding domain-containing protein</fullName>
    </recommendedName>
</protein>
<reference evidence="8 9" key="1">
    <citation type="journal article" date="2016" name="Nat. Commun.">
        <title>Thousands of microbial genomes shed light on interconnected biogeochemical processes in an aquifer system.</title>
        <authorList>
            <person name="Anantharaman K."/>
            <person name="Brown C.T."/>
            <person name="Hug L.A."/>
            <person name="Sharon I."/>
            <person name="Castelle C.J."/>
            <person name="Probst A.J."/>
            <person name="Thomas B.C."/>
            <person name="Singh A."/>
            <person name="Wilkins M.J."/>
            <person name="Karaoz U."/>
            <person name="Brodie E.L."/>
            <person name="Williams K.H."/>
            <person name="Hubbard S.S."/>
            <person name="Banfield J.F."/>
        </authorList>
    </citation>
    <scope>NUCLEOTIDE SEQUENCE [LARGE SCALE GENOMIC DNA]</scope>
</reference>
<dbReference type="SUPFAM" id="SSF51703">
    <property type="entry name" value="Cobalamin (vitamin B12)-dependent enzymes"/>
    <property type="match status" value="1"/>
</dbReference>
<keyword evidence="4" id="KW-0479">Metal-binding</keyword>
<dbReference type="NCBIfam" id="TIGR00641">
    <property type="entry name" value="acid_CoA_mut_N"/>
    <property type="match status" value="1"/>
</dbReference>
<dbReference type="Gene3D" id="3.20.20.240">
    <property type="entry name" value="Methylmalonyl-CoA mutase"/>
    <property type="match status" value="1"/>
</dbReference>
<keyword evidence="6" id="KW-0170">Cobalt</keyword>
<evidence type="ECO:0000256" key="2">
    <source>
        <dbReference type="ARBA" id="ARBA00008465"/>
    </source>
</evidence>
<evidence type="ECO:0000256" key="6">
    <source>
        <dbReference type="ARBA" id="ARBA00023285"/>
    </source>
</evidence>
<dbReference type="InterPro" id="IPR006158">
    <property type="entry name" value="Cobalamin-bd"/>
</dbReference>
<dbReference type="InterPro" id="IPR006099">
    <property type="entry name" value="MeMalonylCoA_mutase_a/b_cat"/>
</dbReference>
<dbReference type="PROSITE" id="PS51332">
    <property type="entry name" value="B12_BINDING"/>
    <property type="match status" value="1"/>
</dbReference>
<evidence type="ECO:0000256" key="5">
    <source>
        <dbReference type="ARBA" id="ARBA00023235"/>
    </source>
</evidence>
<evidence type="ECO:0000256" key="4">
    <source>
        <dbReference type="ARBA" id="ARBA00022723"/>
    </source>
</evidence>
<dbReference type="PANTHER" id="PTHR48101:SF1">
    <property type="entry name" value="METHYLMALONYL-COA MUTASE, LARGE SUBUNIT"/>
    <property type="match status" value="1"/>
</dbReference>
<evidence type="ECO:0000313" key="8">
    <source>
        <dbReference type="EMBL" id="OGF77843.1"/>
    </source>
</evidence>
<evidence type="ECO:0000256" key="3">
    <source>
        <dbReference type="ARBA" id="ARBA00022628"/>
    </source>
</evidence>
<dbReference type="InterPro" id="IPR036724">
    <property type="entry name" value="Cobalamin-bd_sf"/>
</dbReference>
<dbReference type="GO" id="GO:0046872">
    <property type="term" value="F:metal ion binding"/>
    <property type="evidence" value="ECO:0007669"/>
    <property type="project" value="UniProtKB-KW"/>
</dbReference>
<dbReference type="InterPro" id="IPR006159">
    <property type="entry name" value="Acid_CoA_mut_C"/>
</dbReference>
<evidence type="ECO:0000256" key="1">
    <source>
        <dbReference type="ARBA" id="ARBA00001922"/>
    </source>
</evidence>
<comment type="similarity">
    <text evidence="2">Belongs to the methylmalonyl-CoA mutase family.</text>
</comment>
<dbReference type="GO" id="GO:0004494">
    <property type="term" value="F:methylmalonyl-CoA mutase activity"/>
    <property type="evidence" value="ECO:0007669"/>
    <property type="project" value="InterPro"/>
</dbReference>
<proteinExistence type="inferred from homology"/>
<dbReference type="SUPFAM" id="SSF52242">
    <property type="entry name" value="Cobalamin (vitamin B12)-binding domain"/>
    <property type="match status" value="1"/>
</dbReference>
<name>A0A1F5WQ80_9BACT</name>
<dbReference type="EMBL" id="MFHI01000034">
    <property type="protein sequence ID" value="OGF77843.1"/>
    <property type="molecule type" value="Genomic_DNA"/>
</dbReference>
<dbReference type="Proteomes" id="UP000178425">
    <property type="component" value="Unassembled WGS sequence"/>
</dbReference>
<dbReference type="Pfam" id="PF01642">
    <property type="entry name" value="MM_CoA_mutase"/>
    <property type="match status" value="1"/>
</dbReference>
<sequence>MSLENGFFGPAEVLIDYLTKLNDPGKYPFTRGIFPEMYRNKKPTVRQFAGHGCARHTNERFKKIISLGGTGLSTAFDLPTLYGDDSDAPLSRHEVGWDGVAIDTIEDMDELFSGIPINKLTVSMTINAPAAVIMAMYIAVAKKRGIPLSSLGGTIQNDIFKEHIAQNEVLYLLKHGVRLAVDLMAMPSNFHKVSISGYHIREAGSSAVQEVAYTLADGIAYVEELLKRDLKVEEFAPRFSFFFDSHNDFFEEIAKFRAARRLWAEIMHKRFHMPIPENYNLKDTKLQSLWCRMHAQTAGCTLTRNQPLTNLMRINNQALAALLGGVQSIHTNSYDEVLCVPTEKGVRMAIRTQQILLEETNITNWVDPLAGSYQVEFLTEKIYEEAKKEISVIESFGGMVQAIEELYPQKKIHENAIADRETFEQWKNDPNKKYFFEQDDTANEDLAEISEEVEKRHGYESEQKDRLSKFKKQRYQTGALKALDKVRRAAEKKESLMPVLQEAVEFSATLGEICGALRDVWGSAKESAGVSSSFSHKKALKFTKGYRFPRPVRVLLAKGGHDGHTVGFYILRDIFQAMGAEVIHLGFRTTPEAVAKAAVEEGVDFIGLSALIGYVPGFFEDLKNSLKSYGGSDIEIIGGGIMLPAHEKYIKENLGIKNIYVPGSSDFGEIIQNMKKRAE</sequence>
<feature type="domain" description="B12-binding" evidence="7">
    <location>
        <begin position="551"/>
        <end position="679"/>
    </location>
</feature>
<dbReference type="GO" id="GO:0031419">
    <property type="term" value="F:cobalamin binding"/>
    <property type="evidence" value="ECO:0007669"/>
    <property type="project" value="UniProtKB-KW"/>
</dbReference>
<keyword evidence="3" id="KW-0846">Cobalamin</keyword>
<comment type="caution">
    <text evidence="8">The sequence shown here is derived from an EMBL/GenBank/DDBJ whole genome shotgun (WGS) entry which is preliminary data.</text>
</comment>
<dbReference type="PANTHER" id="PTHR48101">
    <property type="entry name" value="METHYLMALONYL-COA MUTASE, MITOCHONDRIAL-RELATED"/>
    <property type="match status" value="1"/>
</dbReference>